<feature type="domain" description="Succinylglutamate desuccinylase/Aspartoacylase catalytic" evidence="6">
    <location>
        <begin position="81"/>
        <end position="263"/>
    </location>
</feature>
<dbReference type="InterPro" id="IPR043795">
    <property type="entry name" value="N-alpha-Ac-DABA-like"/>
</dbReference>
<name>A0A1G4RFF4_9CAUL</name>
<accession>A0A1G4RFF4</accession>
<evidence type="ECO:0000259" key="6">
    <source>
        <dbReference type="Pfam" id="PF24827"/>
    </source>
</evidence>
<reference evidence="8" key="1">
    <citation type="submission" date="2016-10" db="EMBL/GenBank/DDBJ databases">
        <authorList>
            <person name="Varghese N."/>
            <person name="Submissions S."/>
        </authorList>
    </citation>
    <scope>NUCLEOTIDE SEQUENCE [LARGE SCALE GENOMIC DNA]</scope>
    <source>
        <strain evidence="8">CGMCC 1.3431</strain>
    </source>
</reference>
<dbReference type="InterPro" id="IPR055438">
    <property type="entry name" value="AstE_AspA_cat"/>
</dbReference>
<dbReference type="EMBL" id="FMTS01000002">
    <property type="protein sequence ID" value="SCW55663.1"/>
    <property type="molecule type" value="Genomic_DNA"/>
</dbReference>
<dbReference type="GO" id="GO:0016788">
    <property type="term" value="F:hydrolase activity, acting on ester bonds"/>
    <property type="evidence" value="ECO:0007669"/>
    <property type="project" value="InterPro"/>
</dbReference>
<dbReference type="RefSeq" id="WP_090646826.1">
    <property type="nucleotide sequence ID" value="NZ_CBCRYE010000004.1"/>
</dbReference>
<comment type="cofactor">
    <cofactor evidence="1">
        <name>Zn(2+)</name>
        <dbReference type="ChEBI" id="CHEBI:29105"/>
    </cofactor>
</comment>
<keyword evidence="8" id="KW-1185">Reference proteome</keyword>
<dbReference type="OrthoDB" id="9782876at2"/>
<dbReference type="PANTHER" id="PTHR37326">
    <property type="entry name" value="BLL3975 PROTEIN"/>
    <property type="match status" value="1"/>
</dbReference>
<dbReference type="AlphaFoldDB" id="A0A1G4RFF4"/>
<dbReference type="GO" id="GO:0016811">
    <property type="term" value="F:hydrolase activity, acting on carbon-nitrogen (but not peptide) bonds, in linear amides"/>
    <property type="evidence" value="ECO:0007669"/>
    <property type="project" value="InterPro"/>
</dbReference>
<dbReference type="CDD" id="cd06251">
    <property type="entry name" value="M14_ASTE_ASPA-like"/>
    <property type="match status" value="1"/>
</dbReference>
<feature type="chain" id="PRO_5011694674" description="Succinylglutamate desuccinylase/Aspartoacylase catalytic domain-containing protein" evidence="5">
    <location>
        <begin position="21"/>
        <end position="377"/>
    </location>
</feature>
<gene>
    <name evidence="7" type="ORF">SAMN02927928_1880</name>
</gene>
<protein>
    <recommendedName>
        <fullName evidence="6">Succinylglutamate desuccinylase/Aspartoacylase catalytic domain-containing protein</fullName>
    </recommendedName>
</protein>
<dbReference type="PIRSF" id="PIRSF039012">
    <property type="entry name" value="ASP"/>
    <property type="match status" value="1"/>
</dbReference>
<evidence type="ECO:0000256" key="5">
    <source>
        <dbReference type="SAM" id="SignalP"/>
    </source>
</evidence>
<organism evidence="7 8">
    <name type="scientific">Asticcacaulis taihuensis</name>
    <dbReference type="NCBI Taxonomy" id="260084"/>
    <lineage>
        <taxon>Bacteria</taxon>
        <taxon>Pseudomonadati</taxon>
        <taxon>Pseudomonadota</taxon>
        <taxon>Alphaproteobacteria</taxon>
        <taxon>Caulobacterales</taxon>
        <taxon>Caulobacteraceae</taxon>
        <taxon>Asticcacaulis</taxon>
    </lineage>
</organism>
<sequence length="377" mass="39318">MKRLTAVAAACIALSTPALFTSVMAQTVYTGDKIDGAAVIDKLAVADLPSGQVTKLYFRVTDTSIGQGWYVPVVVVKGAKPGPKLLITAGIHGDELNGISVLQHLAQSIDPKILSGTLVAVPGLNTPGLLHSTRGFTADEIGTNGDNLNRAMPGNTEGGPASRYAGRLWHQLFIGNADFAIDLHTQSRGGAYPGYVFAQTGAARQIADLLRPDVIGMDAGVEGTVENMLNPAGIPAVTYELGGPETFNEAIITRALRGVRNVMIGKGMLTGQPDLSDPAPYVGNVVTDIDSPRGGWTTVKVKLKDDVKKGDVVATVSNPFGETIATVTAPSDGHVLSIATDPRTEPGDMVVRLIAWSDQGVCAQTGCPETAPVVKSQ</sequence>
<dbReference type="GO" id="GO:0046872">
    <property type="term" value="F:metal ion binding"/>
    <property type="evidence" value="ECO:0007669"/>
    <property type="project" value="UniProtKB-KW"/>
</dbReference>
<dbReference type="SUPFAM" id="SSF53187">
    <property type="entry name" value="Zn-dependent exopeptidases"/>
    <property type="match status" value="1"/>
</dbReference>
<dbReference type="PANTHER" id="PTHR37326:SF1">
    <property type="entry name" value="BLL3975 PROTEIN"/>
    <property type="match status" value="1"/>
</dbReference>
<evidence type="ECO:0000256" key="1">
    <source>
        <dbReference type="ARBA" id="ARBA00001947"/>
    </source>
</evidence>
<dbReference type="InterPro" id="IPR053138">
    <property type="entry name" value="N-alpha-Ac-DABA_deacetylase"/>
</dbReference>
<proteinExistence type="predicted"/>
<keyword evidence="4" id="KW-0862">Zinc</keyword>
<feature type="signal peptide" evidence="5">
    <location>
        <begin position="1"/>
        <end position="20"/>
    </location>
</feature>
<evidence type="ECO:0000313" key="7">
    <source>
        <dbReference type="EMBL" id="SCW55663.1"/>
    </source>
</evidence>
<keyword evidence="3" id="KW-0378">Hydrolase</keyword>
<evidence type="ECO:0000256" key="4">
    <source>
        <dbReference type="ARBA" id="ARBA00022833"/>
    </source>
</evidence>
<evidence type="ECO:0000256" key="2">
    <source>
        <dbReference type="ARBA" id="ARBA00022723"/>
    </source>
</evidence>
<evidence type="ECO:0000313" key="8">
    <source>
        <dbReference type="Proteomes" id="UP000199150"/>
    </source>
</evidence>
<keyword evidence="5" id="KW-0732">Signal</keyword>
<dbReference type="Pfam" id="PF24827">
    <property type="entry name" value="AstE_AspA_cat"/>
    <property type="match status" value="1"/>
</dbReference>
<evidence type="ECO:0000256" key="3">
    <source>
        <dbReference type="ARBA" id="ARBA00022801"/>
    </source>
</evidence>
<dbReference type="STRING" id="260084.SAMN02927928_1880"/>
<dbReference type="Proteomes" id="UP000199150">
    <property type="component" value="Unassembled WGS sequence"/>
</dbReference>
<dbReference type="Gene3D" id="3.40.630.10">
    <property type="entry name" value="Zn peptidases"/>
    <property type="match status" value="1"/>
</dbReference>
<keyword evidence="2" id="KW-0479">Metal-binding</keyword>